<dbReference type="AlphaFoldDB" id="A0AAQ3QTY8"/>
<protein>
    <submittedName>
        <fullName evidence="1">Nucleotide pyrophosphohydrolase</fullName>
    </submittedName>
</protein>
<dbReference type="PANTHER" id="PTHR46523:SF1">
    <property type="entry name" value="DCTP PYROPHOSPHATASE 1"/>
    <property type="match status" value="1"/>
</dbReference>
<dbReference type="PANTHER" id="PTHR46523">
    <property type="entry name" value="DCTP PYROPHOSPHATASE 1"/>
    <property type="match status" value="1"/>
</dbReference>
<dbReference type="RefSeq" id="WP_317834335.1">
    <property type="nucleotide sequence ID" value="NZ_CP136920.1"/>
</dbReference>
<organism evidence="1 2">
    <name type="scientific">Rubellicoccus peritrichatus</name>
    <dbReference type="NCBI Taxonomy" id="3080537"/>
    <lineage>
        <taxon>Bacteria</taxon>
        <taxon>Pseudomonadati</taxon>
        <taxon>Verrucomicrobiota</taxon>
        <taxon>Opitutia</taxon>
        <taxon>Puniceicoccales</taxon>
        <taxon>Cerasicoccaceae</taxon>
        <taxon>Rubellicoccus</taxon>
    </lineage>
</organism>
<dbReference type="Proteomes" id="UP001304300">
    <property type="component" value="Chromosome"/>
</dbReference>
<sequence length="120" mass="13578">MSDTEMTLAELKTRVLAFAQEREWLQFHSPKNLSMAIAAESAELMEHFLWADSEDSHKILDGAKRGQIEDELADIVIYSMEFANVAGIDLSTAIAAKMEQNARKYPVEKARGRSNKYNEL</sequence>
<dbReference type="InterPro" id="IPR025984">
    <property type="entry name" value="DCTPP"/>
</dbReference>
<gene>
    <name evidence="1" type="ORF">RZN69_02040</name>
</gene>
<dbReference type="GO" id="GO:0047429">
    <property type="term" value="F:nucleoside triphosphate diphosphatase activity"/>
    <property type="evidence" value="ECO:0007669"/>
    <property type="project" value="InterPro"/>
</dbReference>
<dbReference type="Pfam" id="PF12643">
    <property type="entry name" value="MazG-like"/>
    <property type="match status" value="1"/>
</dbReference>
<evidence type="ECO:0000313" key="2">
    <source>
        <dbReference type="Proteomes" id="UP001304300"/>
    </source>
</evidence>
<dbReference type="InterPro" id="IPR052555">
    <property type="entry name" value="dCTP_Pyrophosphatase"/>
</dbReference>
<dbReference type="CDD" id="cd11537">
    <property type="entry name" value="NTP-PPase_RS21-C6_like"/>
    <property type="match status" value="1"/>
</dbReference>
<reference evidence="1 2" key="1">
    <citation type="submission" date="2023-10" db="EMBL/GenBank/DDBJ databases">
        <title>Rubellicoccus peritrichatus gen. nov., sp. nov., isolated from an algae of coral reef tank.</title>
        <authorList>
            <person name="Luo J."/>
        </authorList>
    </citation>
    <scope>NUCLEOTIDE SEQUENCE [LARGE SCALE GENOMIC DNA]</scope>
    <source>
        <strain evidence="1 2">CR14</strain>
    </source>
</reference>
<keyword evidence="2" id="KW-1185">Reference proteome</keyword>
<dbReference type="GO" id="GO:0009143">
    <property type="term" value="P:nucleoside triphosphate catabolic process"/>
    <property type="evidence" value="ECO:0007669"/>
    <property type="project" value="InterPro"/>
</dbReference>
<dbReference type="SUPFAM" id="SSF101386">
    <property type="entry name" value="all-alpha NTP pyrophosphatases"/>
    <property type="match status" value="1"/>
</dbReference>
<dbReference type="Gene3D" id="1.10.287.1080">
    <property type="entry name" value="MazG-like"/>
    <property type="match status" value="1"/>
</dbReference>
<proteinExistence type="predicted"/>
<evidence type="ECO:0000313" key="1">
    <source>
        <dbReference type="EMBL" id="WOO41851.1"/>
    </source>
</evidence>
<dbReference type="KEGG" id="puo:RZN69_02040"/>
<dbReference type="EMBL" id="CP136920">
    <property type="protein sequence ID" value="WOO41851.1"/>
    <property type="molecule type" value="Genomic_DNA"/>
</dbReference>
<name>A0AAQ3QTY8_9BACT</name>
<accession>A0AAQ3QTY8</accession>
<dbReference type="PIRSF" id="PIRSF029826">
    <property type="entry name" value="UCP029826_pph"/>
    <property type="match status" value="1"/>
</dbReference>